<evidence type="ECO:0000256" key="1">
    <source>
        <dbReference type="SAM" id="MobiDB-lite"/>
    </source>
</evidence>
<organism evidence="2">
    <name type="scientific">uncultured Thermomicrobiales bacterium</name>
    <dbReference type="NCBI Taxonomy" id="1645740"/>
    <lineage>
        <taxon>Bacteria</taxon>
        <taxon>Pseudomonadati</taxon>
        <taxon>Thermomicrobiota</taxon>
        <taxon>Thermomicrobia</taxon>
        <taxon>Thermomicrobiales</taxon>
        <taxon>environmental samples</taxon>
    </lineage>
</organism>
<feature type="non-terminal residue" evidence="2">
    <location>
        <position position="1"/>
    </location>
</feature>
<accession>A0A6J4UW62</accession>
<feature type="non-terminal residue" evidence="2">
    <location>
        <position position="45"/>
    </location>
</feature>
<feature type="compositionally biased region" description="Basic residues" evidence="1">
    <location>
        <begin position="1"/>
        <end position="18"/>
    </location>
</feature>
<protein>
    <submittedName>
        <fullName evidence="2">Uncharacterized protein</fullName>
    </submittedName>
</protein>
<evidence type="ECO:0000313" key="2">
    <source>
        <dbReference type="EMBL" id="CAA9562229.1"/>
    </source>
</evidence>
<proteinExistence type="predicted"/>
<dbReference type="EMBL" id="CADCWG010000173">
    <property type="protein sequence ID" value="CAA9562229.1"/>
    <property type="molecule type" value="Genomic_DNA"/>
</dbReference>
<feature type="region of interest" description="Disordered" evidence="1">
    <location>
        <begin position="1"/>
        <end position="45"/>
    </location>
</feature>
<dbReference type="AlphaFoldDB" id="A0A6J4UW62"/>
<gene>
    <name evidence="2" type="ORF">AVDCRST_MAG49-2598</name>
</gene>
<feature type="compositionally biased region" description="Basic and acidic residues" evidence="1">
    <location>
        <begin position="24"/>
        <end position="45"/>
    </location>
</feature>
<sequence>APDPARRRRLRPGGRRRGLGPVPSRRELAQVDDPTRLGRGLREPL</sequence>
<reference evidence="2" key="1">
    <citation type="submission" date="2020-02" db="EMBL/GenBank/DDBJ databases">
        <authorList>
            <person name="Meier V. D."/>
        </authorList>
    </citation>
    <scope>NUCLEOTIDE SEQUENCE</scope>
    <source>
        <strain evidence="2">AVDCRST_MAG49</strain>
    </source>
</reference>
<name>A0A6J4UW62_9BACT</name>